<evidence type="ECO:0000313" key="2">
    <source>
        <dbReference type="EMBL" id="OQS55260.1"/>
    </source>
</evidence>
<keyword evidence="3" id="KW-1185">Reference proteome</keyword>
<feature type="chain" id="PRO_5010739013" evidence="1">
    <location>
        <begin position="20"/>
        <end position="85"/>
    </location>
</feature>
<accession>A0A1W0E7N6</accession>
<evidence type="ECO:0000256" key="1">
    <source>
        <dbReference type="SAM" id="SignalP"/>
    </source>
</evidence>
<name>A0A1W0E7N6_9MICR</name>
<protein>
    <submittedName>
        <fullName evidence="2">Uncharacterized protein</fullName>
    </submittedName>
</protein>
<organism evidence="2 3">
    <name type="scientific">Ecytonucleospora hepatopenaei</name>
    <dbReference type="NCBI Taxonomy" id="646526"/>
    <lineage>
        <taxon>Eukaryota</taxon>
        <taxon>Fungi</taxon>
        <taxon>Fungi incertae sedis</taxon>
        <taxon>Microsporidia</taxon>
        <taxon>Enterocytozoonidae</taxon>
        <taxon>Ecytonucleospora</taxon>
    </lineage>
</organism>
<reference evidence="2 3" key="1">
    <citation type="journal article" date="2017" name="Environ. Microbiol.">
        <title>Decay of the glycolytic pathway and adaptation to intranuclear parasitism within Enterocytozoonidae microsporidia.</title>
        <authorList>
            <person name="Wiredu Boakye D."/>
            <person name="Jaroenlak P."/>
            <person name="Prachumwat A."/>
            <person name="Williams T.A."/>
            <person name="Bateman K.S."/>
            <person name="Itsathitphaisarn O."/>
            <person name="Sritunyalucksana K."/>
            <person name="Paszkiewicz K.H."/>
            <person name="Moore K.A."/>
            <person name="Stentiford G.D."/>
            <person name="Williams B.A."/>
        </authorList>
    </citation>
    <scope>NUCLEOTIDE SEQUENCE [LARGE SCALE GENOMIC DNA]</scope>
    <source>
        <strain evidence="2 3">TH1</strain>
    </source>
</reference>
<feature type="signal peptide" evidence="1">
    <location>
        <begin position="1"/>
        <end position="19"/>
    </location>
</feature>
<dbReference type="EMBL" id="MNPJ01000012">
    <property type="protein sequence ID" value="OQS55260.1"/>
    <property type="molecule type" value="Genomic_DNA"/>
</dbReference>
<evidence type="ECO:0000313" key="3">
    <source>
        <dbReference type="Proteomes" id="UP000192758"/>
    </source>
</evidence>
<proteinExistence type="predicted"/>
<dbReference type="Proteomes" id="UP000192758">
    <property type="component" value="Unassembled WGS sequence"/>
</dbReference>
<gene>
    <name evidence="2" type="ORF">EHP00_2114</name>
</gene>
<comment type="caution">
    <text evidence="2">The sequence shown here is derived from an EMBL/GenBank/DDBJ whole genome shotgun (WGS) entry which is preliminary data.</text>
</comment>
<dbReference type="VEuPathDB" id="MicrosporidiaDB:EHP00_2114"/>
<dbReference type="AlphaFoldDB" id="A0A1W0E7N6"/>
<keyword evidence="1" id="KW-0732">Signal</keyword>
<sequence>MSPMFITLILHFIPPNTMGYFISSEFFFWMSSLSNEIRPSSSSFFINKVSFFTSSLNALKYASSNSLVISVLFLFRSSFEYFSMF</sequence>